<reference evidence="7 8" key="1">
    <citation type="submission" date="2021-03" db="EMBL/GenBank/DDBJ databases">
        <title>Glycomyces sp. nov., a novel actinomycete isolated from soil.</title>
        <authorList>
            <person name="Yang X."/>
            <person name="Xu X."/>
        </authorList>
    </citation>
    <scope>NUCLEOTIDE SEQUENCE [LARGE SCALE GENOMIC DNA]</scope>
    <source>
        <strain evidence="7 8">NEAU-S30</strain>
    </source>
</reference>
<feature type="transmembrane region" description="Helical" evidence="6">
    <location>
        <begin position="268"/>
        <end position="289"/>
    </location>
</feature>
<evidence type="ECO:0000256" key="5">
    <source>
        <dbReference type="ARBA" id="ARBA00023136"/>
    </source>
</evidence>
<dbReference type="CDD" id="cd06581">
    <property type="entry name" value="TM_PBP1_LivM_like"/>
    <property type="match status" value="1"/>
</dbReference>
<keyword evidence="4 6" id="KW-1133">Transmembrane helix</keyword>
<dbReference type="Pfam" id="PF02653">
    <property type="entry name" value="BPD_transp_2"/>
    <property type="match status" value="1"/>
</dbReference>
<proteinExistence type="predicted"/>
<evidence type="ECO:0000313" key="7">
    <source>
        <dbReference type="EMBL" id="MBO3734915.1"/>
    </source>
</evidence>
<protein>
    <submittedName>
        <fullName evidence="7">Branched-chain amino acid ABC transporter permease</fullName>
    </submittedName>
</protein>
<evidence type="ECO:0000256" key="4">
    <source>
        <dbReference type="ARBA" id="ARBA00022989"/>
    </source>
</evidence>
<gene>
    <name evidence="7" type="ORF">J5V16_18965</name>
</gene>
<feature type="transmembrane region" description="Helical" evidence="6">
    <location>
        <begin position="244"/>
        <end position="261"/>
    </location>
</feature>
<dbReference type="RefSeq" id="WP_208498493.1">
    <property type="nucleotide sequence ID" value="NZ_JAGFNP010000012.1"/>
</dbReference>
<dbReference type="Proteomes" id="UP000681341">
    <property type="component" value="Unassembled WGS sequence"/>
</dbReference>
<feature type="transmembrane region" description="Helical" evidence="6">
    <location>
        <begin position="125"/>
        <end position="145"/>
    </location>
</feature>
<sequence>MATATMVLTRVKVQRRFGLALRVTAVIALLALAALPLLLGGDVWAQRISRAAIYAVIGLSINTLTGHAGQISLGHQAFVGIGAFAAAFTASRLGAPLGFGLAAAAAAGALTAAVIGLVALRVTGLYLALVTLAFGLTAETTIFNWREFTGGGAGALAPRPTLLASDHAFALLCLGVLALVLYLDWRLVSTKTGRALTALRNNERIAATLGVNTTGYKLAAFSLSGLIAGLAGGLFAHWNQIVQAMDFEFQVALVWVLMTVVGGLRSRLGVILASALFALLPLTLPNFLSSLPWQPPFLNEAVYHVLPPFIVVVMLLIVLRCFPGGFGQLLRPATRWLSTGSARTPRTGTGGRT</sequence>
<evidence type="ECO:0000256" key="6">
    <source>
        <dbReference type="SAM" id="Phobius"/>
    </source>
</evidence>
<keyword evidence="2" id="KW-1003">Cell membrane</keyword>
<evidence type="ECO:0000256" key="1">
    <source>
        <dbReference type="ARBA" id="ARBA00004651"/>
    </source>
</evidence>
<feature type="transmembrane region" description="Helical" evidence="6">
    <location>
        <begin position="101"/>
        <end position="120"/>
    </location>
</feature>
<dbReference type="InterPro" id="IPR001851">
    <property type="entry name" value="ABC_transp_permease"/>
</dbReference>
<evidence type="ECO:0000313" key="8">
    <source>
        <dbReference type="Proteomes" id="UP000681341"/>
    </source>
</evidence>
<comment type="subcellular location">
    <subcellularLocation>
        <location evidence="1">Cell membrane</location>
        <topology evidence="1">Multi-pass membrane protein</topology>
    </subcellularLocation>
</comment>
<keyword evidence="3 6" id="KW-0812">Transmembrane</keyword>
<feature type="transmembrane region" description="Helical" evidence="6">
    <location>
        <begin position="165"/>
        <end position="185"/>
    </location>
</feature>
<accession>A0ABS3U834</accession>
<keyword evidence="5 6" id="KW-0472">Membrane</keyword>
<dbReference type="InterPro" id="IPR043428">
    <property type="entry name" value="LivM-like"/>
</dbReference>
<feature type="transmembrane region" description="Helical" evidence="6">
    <location>
        <begin position="218"/>
        <end position="238"/>
    </location>
</feature>
<dbReference type="EMBL" id="JAGFNP010000012">
    <property type="protein sequence ID" value="MBO3734915.1"/>
    <property type="molecule type" value="Genomic_DNA"/>
</dbReference>
<evidence type="ECO:0000256" key="2">
    <source>
        <dbReference type="ARBA" id="ARBA00022475"/>
    </source>
</evidence>
<comment type="caution">
    <text evidence="7">The sequence shown here is derived from an EMBL/GenBank/DDBJ whole genome shotgun (WGS) entry which is preliminary data.</text>
</comment>
<organism evidence="7 8">
    <name type="scientific">Glycomyces niveus</name>
    <dbReference type="NCBI Taxonomy" id="2820287"/>
    <lineage>
        <taxon>Bacteria</taxon>
        <taxon>Bacillati</taxon>
        <taxon>Actinomycetota</taxon>
        <taxon>Actinomycetes</taxon>
        <taxon>Glycomycetales</taxon>
        <taxon>Glycomycetaceae</taxon>
        <taxon>Glycomyces</taxon>
    </lineage>
</organism>
<feature type="transmembrane region" description="Helical" evidence="6">
    <location>
        <begin position="301"/>
        <end position="322"/>
    </location>
</feature>
<dbReference type="PANTHER" id="PTHR30482">
    <property type="entry name" value="HIGH-AFFINITY BRANCHED-CHAIN AMINO ACID TRANSPORT SYSTEM PERMEASE"/>
    <property type="match status" value="1"/>
</dbReference>
<name>A0ABS3U834_9ACTN</name>
<feature type="transmembrane region" description="Helical" evidence="6">
    <location>
        <begin position="20"/>
        <end position="39"/>
    </location>
</feature>
<evidence type="ECO:0000256" key="3">
    <source>
        <dbReference type="ARBA" id="ARBA00022692"/>
    </source>
</evidence>
<keyword evidence="8" id="KW-1185">Reference proteome</keyword>
<dbReference type="PANTHER" id="PTHR30482:SF10">
    <property type="entry name" value="HIGH-AFFINITY BRANCHED-CHAIN AMINO ACID TRANSPORT PROTEIN BRAE"/>
    <property type="match status" value="1"/>
</dbReference>